<evidence type="ECO:0000313" key="1">
    <source>
        <dbReference type="EMBL" id="CEN56717.1"/>
    </source>
</evidence>
<evidence type="ECO:0000313" key="2">
    <source>
        <dbReference type="Proteomes" id="UP000056322"/>
    </source>
</evidence>
<sequence>MPSLYRFKDERIQDVMLAYTNVEKSVRYSLTHGGRYLPYDEQELAMMREDKAWAMARLIIDKIMRLPAIEHFKPKG</sequence>
<dbReference type="HOGENOM" id="CLU_2634024_0_0_4"/>
<gene>
    <name evidence="1" type="ORF">BN1209_1681</name>
</gene>
<accession>A0A0B7IWP5</accession>
<dbReference type="AlphaFoldDB" id="A0A0B7IWP5"/>
<dbReference type="STRING" id="1581680.BN1209_1681"/>
<dbReference type="RefSeq" id="WP_045751759.1">
    <property type="nucleotide sequence ID" value="NZ_LN794158.1"/>
</dbReference>
<dbReference type="Proteomes" id="UP000056322">
    <property type="component" value="Chromosome 1"/>
</dbReference>
<name>A0A0B7IWP5_9PROT</name>
<dbReference type="EMBL" id="LN794158">
    <property type="protein sequence ID" value="CEN56717.1"/>
    <property type="molecule type" value="Genomic_DNA"/>
</dbReference>
<dbReference type="KEGG" id="mbac:BN1209_1681"/>
<reference evidence="2" key="1">
    <citation type="submission" date="2014-12" db="EMBL/GenBank/DDBJ databases">
        <authorList>
            <person name="Salcher M.M."/>
        </authorList>
    </citation>
    <scope>NUCLEOTIDE SEQUENCE [LARGE SCALE GENOMIC DNA]</scope>
    <source>
        <strain evidence="2">MMS-10A-171</strain>
    </source>
</reference>
<proteinExistence type="predicted"/>
<organism evidence="1 2">
    <name type="scientific">Candidatus Methylopumilus turicensis</name>
    <dbReference type="NCBI Taxonomy" id="1581680"/>
    <lineage>
        <taxon>Bacteria</taxon>
        <taxon>Pseudomonadati</taxon>
        <taxon>Pseudomonadota</taxon>
        <taxon>Betaproteobacteria</taxon>
        <taxon>Nitrosomonadales</taxon>
        <taxon>Methylophilaceae</taxon>
        <taxon>Candidatus Methylopumilus</taxon>
    </lineage>
</organism>
<keyword evidence="2" id="KW-1185">Reference proteome</keyword>
<protein>
    <submittedName>
        <fullName evidence="1">Uncharacterized protein</fullName>
    </submittedName>
</protein>
<dbReference type="OrthoDB" id="8537907at2"/>